<dbReference type="EMBL" id="CAUYUJ010016328">
    <property type="protein sequence ID" value="CAK0864089.1"/>
    <property type="molecule type" value="Genomic_DNA"/>
</dbReference>
<feature type="non-terminal residue" evidence="2">
    <location>
        <position position="232"/>
    </location>
</feature>
<keyword evidence="3" id="KW-1185">Reference proteome</keyword>
<name>A0ABN9UXP1_9DINO</name>
<comment type="caution">
    <text evidence="2">The sequence shown here is derived from an EMBL/GenBank/DDBJ whole genome shotgun (WGS) entry which is preliminary data.</text>
</comment>
<reference evidence="2" key="1">
    <citation type="submission" date="2023-10" db="EMBL/GenBank/DDBJ databases">
        <authorList>
            <person name="Chen Y."/>
            <person name="Shah S."/>
            <person name="Dougan E. K."/>
            <person name="Thang M."/>
            <person name="Chan C."/>
        </authorList>
    </citation>
    <scope>NUCLEOTIDE SEQUENCE [LARGE SCALE GENOMIC DNA]</scope>
</reference>
<feature type="domain" description="CSD" evidence="1">
    <location>
        <begin position="95"/>
        <end position="167"/>
    </location>
</feature>
<evidence type="ECO:0000313" key="2">
    <source>
        <dbReference type="EMBL" id="CAK0864089.1"/>
    </source>
</evidence>
<proteinExistence type="predicted"/>
<evidence type="ECO:0000259" key="1">
    <source>
        <dbReference type="PROSITE" id="PS51857"/>
    </source>
</evidence>
<dbReference type="InterPro" id="IPR011129">
    <property type="entry name" value="CSD"/>
</dbReference>
<dbReference type="Gene3D" id="2.40.50.140">
    <property type="entry name" value="Nucleic acid-binding proteins"/>
    <property type="match status" value="1"/>
</dbReference>
<evidence type="ECO:0000313" key="3">
    <source>
        <dbReference type="Proteomes" id="UP001189429"/>
    </source>
</evidence>
<dbReference type="PROSITE" id="PS51857">
    <property type="entry name" value="CSD_2"/>
    <property type="match status" value="1"/>
</dbReference>
<dbReference type="SMART" id="SM00357">
    <property type="entry name" value="CSP"/>
    <property type="match status" value="1"/>
</dbReference>
<dbReference type="Proteomes" id="UP001189429">
    <property type="component" value="Unassembled WGS sequence"/>
</dbReference>
<protein>
    <recommendedName>
        <fullName evidence="1">CSD domain-containing protein</fullName>
    </recommendedName>
</protein>
<organism evidence="2 3">
    <name type="scientific">Prorocentrum cordatum</name>
    <dbReference type="NCBI Taxonomy" id="2364126"/>
    <lineage>
        <taxon>Eukaryota</taxon>
        <taxon>Sar</taxon>
        <taxon>Alveolata</taxon>
        <taxon>Dinophyceae</taxon>
        <taxon>Prorocentrales</taxon>
        <taxon>Prorocentraceae</taxon>
        <taxon>Prorocentrum</taxon>
    </lineage>
</organism>
<sequence length="232" mass="23937">MQMQQQQQQQQQMQGMMMPMMPMMMPMQAQMMQMQMMQRQMGMGGCGMGMGGCGMGGCGGMGMMGGGGCGCGMGMGGCGMGGCGMGMGGFDQQGHLEGVVVEWSDRGFGFITFADGRRAYVHHSSLRNASADQERRATELTVGETVEAQVVEDKEKPGKWAAVNVFRKAEAIMAKAKGTFTGGQAMPGQGGAGMGSSMGSGMGAPGMGMGMGMPGMSEGSWGGDGGDRKQGV</sequence>
<dbReference type="SUPFAM" id="SSF50249">
    <property type="entry name" value="Nucleic acid-binding proteins"/>
    <property type="match status" value="1"/>
</dbReference>
<gene>
    <name evidence="2" type="ORF">PCOR1329_LOCUS52050</name>
</gene>
<accession>A0ABN9UXP1</accession>
<dbReference type="Pfam" id="PF00313">
    <property type="entry name" value="CSD"/>
    <property type="match status" value="1"/>
</dbReference>
<dbReference type="InterPro" id="IPR012340">
    <property type="entry name" value="NA-bd_OB-fold"/>
</dbReference>
<dbReference type="InterPro" id="IPR002059">
    <property type="entry name" value="CSP_DNA-bd"/>
</dbReference>